<name>A0A3M2HCK7_9GAMM</name>
<dbReference type="EMBL" id="RFLY01000031">
    <property type="protein sequence ID" value="RMH87476.1"/>
    <property type="molecule type" value="Genomic_DNA"/>
</dbReference>
<evidence type="ECO:0000313" key="1">
    <source>
        <dbReference type="EMBL" id="RMH87476.1"/>
    </source>
</evidence>
<accession>A0A3M2HCK7</accession>
<comment type="caution">
    <text evidence="1">The sequence shown here is derived from an EMBL/GenBank/DDBJ whole genome shotgun (WGS) entry which is preliminary data.</text>
</comment>
<dbReference type="AlphaFoldDB" id="A0A3M2HCK7"/>
<organism evidence="1 2">
    <name type="scientific">Solilutibacter pythonis</name>
    <dbReference type="NCBI Taxonomy" id="2483112"/>
    <lineage>
        <taxon>Bacteria</taxon>
        <taxon>Pseudomonadati</taxon>
        <taxon>Pseudomonadota</taxon>
        <taxon>Gammaproteobacteria</taxon>
        <taxon>Lysobacterales</taxon>
        <taxon>Lysobacteraceae</taxon>
        <taxon>Solilutibacter</taxon>
    </lineage>
</organism>
<proteinExistence type="predicted"/>
<evidence type="ECO:0000313" key="2">
    <source>
        <dbReference type="Proteomes" id="UP000275012"/>
    </source>
</evidence>
<dbReference type="Proteomes" id="UP000275012">
    <property type="component" value="Unassembled WGS sequence"/>
</dbReference>
<sequence>MWLDWTSLDGVEHEAELDFKEIFPDRLVLHNVPREEIKVGWGFRVWADALVEINDRTVNVYMKALVVTQHPQNPDDPHSNGRRDLILAWTKTY</sequence>
<gene>
    <name evidence="1" type="ORF">EBB59_12920</name>
</gene>
<reference evidence="1 2" key="1">
    <citation type="submission" date="2018-10" db="EMBL/GenBank/DDBJ databases">
        <title>Proposal of Lysobacter pythonis sp. nov. isolated from royal pythons (Python regius).</title>
        <authorList>
            <person name="Hans-Juergen B."/>
            <person name="Huptas C."/>
            <person name="Sandra B."/>
            <person name="Igor L."/>
            <person name="Joachim S."/>
            <person name="Siegfried S."/>
            <person name="Mareike W."/>
            <person name="Peter K."/>
        </authorList>
    </citation>
    <scope>NUCLEOTIDE SEQUENCE [LARGE SCALE GENOMIC DNA]</scope>
    <source>
        <strain evidence="1 2">4284/11</strain>
    </source>
</reference>
<keyword evidence="2" id="KW-1185">Reference proteome</keyword>
<protein>
    <submittedName>
        <fullName evidence="1">Uncharacterized protein</fullName>
    </submittedName>
</protein>